<evidence type="ECO:0000259" key="2">
    <source>
        <dbReference type="Pfam" id="PF17408"/>
    </source>
</evidence>
<gene>
    <name evidence="3" type="ORF">B5J99_17850</name>
</gene>
<accession>A0ABN5BBT7</accession>
<feature type="domain" description="Malonyl-CoA decarboxylase C-terminal" evidence="1">
    <location>
        <begin position="312"/>
        <end position="371"/>
    </location>
</feature>
<dbReference type="PANTHER" id="PTHR28641:SF1">
    <property type="entry name" value="MALONYL-COA DECARBOXYLASE, MITOCHONDRIAL"/>
    <property type="match status" value="1"/>
</dbReference>
<dbReference type="Pfam" id="PF17408">
    <property type="entry name" value="MCD_N"/>
    <property type="match status" value="1"/>
</dbReference>
<feature type="domain" description="Malonyl-CoA decarboxylase N-terminal" evidence="2">
    <location>
        <begin position="68"/>
        <end position="150"/>
    </location>
</feature>
<dbReference type="Proteomes" id="UP000258016">
    <property type="component" value="Chromosome"/>
</dbReference>
<sequence length="429" mass="47529">MRLNVPFLPRKAAHRDPLGEAQRLSLGLLESCGETQGTLTATRLAAALASLDDETAQAYDLWLVDQLGPDAAMLGASIERWLERPDAAHAAQLTRSAEPRRQELLRRVNTAPCGTRHLVDWRARLLRQLAQCPALAPLEADLRHLLASWFNRGFLTLRPITWDSPARLLERLIAHEAVHNIAGWSDLRGRLEGDRRCYGFFHPALPDTPLIFVEVALTDHVSEAIAPLLDHPSSRTAPDRPSTAIFYSISNCEPGLRGLQFGNFLIKQIVADLKAEFPTLTTFATLSPIPGLVRWLDAGGRSLSREGDDPRRLCALYLTGSAPDGTPGRPRDPVAAFHLGNGAELWRINPHADVSPKGIAQSEGMMVNYVYREQDLVANHERFAQHGHVARSREVAALIDGPAASPWRWTLPWGHAHRLSHPQEKQPCQ</sequence>
<evidence type="ECO:0000313" key="3">
    <source>
        <dbReference type="EMBL" id="ASR53089.1"/>
    </source>
</evidence>
<dbReference type="InterPro" id="IPR042303">
    <property type="entry name" value="Malonyl_CoA_deC_C_sf"/>
</dbReference>
<dbReference type="Gene3D" id="1.20.140.90">
    <property type="entry name" value="Malonyl-CoA decarboxylase, oligemerization domain"/>
    <property type="match status" value="1"/>
</dbReference>
<reference evidence="3 4" key="1">
    <citation type="submission" date="2017-03" db="EMBL/GenBank/DDBJ databases">
        <title>Complete genome sequence of Blastomonas fulva degrading microcsystin LR.</title>
        <authorList>
            <person name="Lee H.-g."/>
            <person name="Jin L."/>
            <person name="oh H.-M."/>
        </authorList>
    </citation>
    <scope>NUCLEOTIDE SEQUENCE [LARGE SCALE GENOMIC DNA]</scope>
    <source>
        <strain evidence="3 4">T2</strain>
    </source>
</reference>
<dbReference type="EMBL" id="CP020083">
    <property type="protein sequence ID" value="ASR53089.1"/>
    <property type="molecule type" value="Genomic_DNA"/>
</dbReference>
<organism evidence="3 4">
    <name type="scientific">Blastomonas fulva</name>
    <dbReference type="NCBI Taxonomy" id="1550728"/>
    <lineage>
        <taxon>Bacteria</taxon>
        <taxon>Pseudomonadati</taxon>
        <taxon>Pseudomonadota</taxon>
        <taxon>Alphaproteobacteria</taxon>
        <taxon>Sphingomonadales</taxon>
        <taxon>Sphingomonadaceae</taxon>
        <taxon>Blastomonas</taxon>
    </lineage>
</organism>
<evidence type="ECO:0008006" key="5">
    <source>
        <dbReference type="Google" id="ProtNLM"/>
    </source>
</evidence>
<dbReference type="InterPro" id="IPR035372">
    <property type="entry name" value="MCD_N"/>
</dbReference>
<name>A0ABN5BBT7_9SPHN</name>
<dbReference type="PANTHER" id="PTHR28641">
    <property type="match status" value="1"/>
</dbReference>
<dbReference type="InterPro" id="IPR007956">
    <property type="entry name" value="Malonyl_CoA_deC_C"/>
</dbReference>
<dbReference type="Gene3D" id="3.40.630.150">
    <property type="entry name" value="Malonyl-CoA decarboxylase, catalytic domain"/>
    <property type="match status" value="2"/>
</dbReference>
<evidence type="ECO:0000313" key="4">
    <source>
        <dbReference type="Proteomes" id="UP000258016"/>
    </source>
</evidence>
<dbReference type="Pfam" id="PF05292">
    <property type="entry name" value="MCD"/>
    <property type="match status" value="2"/>
</dbReference>
<dbReference type="InterPro" id="IPR038917">
    <property type="entry name" value="Malonyl_CoA_deC"/>
</dbReference>
<dbReference type="GeneID" id="303487459"/>
<keyword evidence="4" id="KW-1185">Reference proteome</keyword>
<evidence type="ECO:0000259" key="1">
    <source>
        <dbReference type="Pfam" id="PF05292"/>
    </source>
</evidence>
<feature type="domain" description="Malonyl-CoA decarboxylase C-terminal" evidence="1">
    <location>
        <begin position="153"/>
        <end position="298"/>
    </location>
</feature>
<proteinExistence type="predicted"/>
<dbReference type="RefSeq" id="WP_117353173.1">
    <property type="nucleotide sequence ID" value="NZ_CP020083.1"/>
</dbReference>
<protein>
    <recommendedName>
        <fullName evidence="5">Malonyl-CoA decarboxylase</fullName>
    </recommendedName>
</protein>
<dbReference type="InterPro" id="IPR038351">
    <property type="entry name" value="MCD_N_sf"/>
</dbReference>